<dbReference type="OrthoDB" id="9770068at2"/>
<dbReference type="SUPFAM" id="SSF53901">
    <property type="entry name" value="Thiolase-like"/>
    <property type="match status" value="1"/>
</dbReference>
<evidence type="ECO:0000313" key="1">
    <source>
        <dbReference type="EMBL" id="TWH82748.1"/>
    </source>
</evidence>
<comment type="caution">
    <text evidence="1">The sequence shown here is derived from an EMBL/GenBank/DDBJ whole genome shotgun (WGS) entry which is preliminary data.</text>
</comment>
<dbReference type="GO" id="GO:0016746">
    <property type="term" value="F:acyltransferase activity"/>
    <property type="evidence" value="ECO:0007669"/>
    <property type="project" value="InterPro"/>
</dbReference>
<organism evidence="1 2">
    <name type="scientific">Sedimentibacter saalensis</name>
    <dbReference type="NCBI Taxonomy" id="130788"/>
    <lineage>
        <taxon>Bacteria</taxon>
        <taxon>Bacillati</taxon>
        <taxon>Bacillota</taxon>
        <taxon>Tissierellia</taxon>
        <taxon>Sedimentibacter</taxon>
    </lineage>
</organism>
<dbReference type="EMBL" id="VLKH01000002">
    <property type="protein sequence ID" value="TWH82748.1"/>
    <property type="molecule type" value="Genomic_DNA"/>
</dbReference>
<sequence length="332" mass="35868">MKKIGKQTFSIKDNVFIRDTYTIVGKKEGQGPLGNKFHMVVEDDLWGEDSWEKSELKFQKTAVEKLMEANQLKKNQIDLMISGDLLNQITSSSFAARAIQLPYIGVYGACSTMALTMGLGSLLIDGGFAENIICVTSSHFCSAERQYRLPLEMGGQRHMSAQWTVTGSAAVWLSKNGSGGPRIKNVTFGKITDLGVKDANNMGAAMAPAAYDTLNQHIKDTGIDYDLIVTGDLGTVGKGIVNKMFNEDNNSIEKKYDDCGTIIFDIEKQDVHSGGSGCGCSATVFGAFLYRKLLDGDIKKLLFTSTGALHSPTATLQGESIPGIAHSVGIEI</sequence>
<dbReference type="RefSeq" id="WP_145080875.1">
    <property type="nucleotide sequence ID" value="NZ_DAMBUX010000023.1"/>
</dbReference>
<dbReference type="NCBIfam" id="TIGR02845">
    <property type="entry name" value="spore_V_AD"/>
    <property type="match status" value="1"/>
</dbReference>
<evidence type="ECO:0000313" key="2">
    <source>
        <dbReference type="Proteomes" id="UP000315343"/>
    </source>
</evidence>
<dbReference type="NCBIfam" id="NF006160">
    <property type="entry name" value="PRK08304.1"/>
    <property type="match status" value="1"/>
</dbReference>
<dbReference type="Proteomes" id="UP000315343">
    <property type="component" value="Unassembled WGS sequence"/>
</dbReference>
<protein>
    <submittedName>
        <fullName evidence="1">Stage V sporulation protein AD</fullName>
    </submittedName>
</protein>
<name>A0A562JHS4_9FIRM</name>
<dbReference type="Gene3D" id="3.40.47.40">
    <property type="entry name" value="Stage V sporulation protein AD"/>
    <property type="match status" value="1"/>
</dbReference>
<gene>
    <name evidence="1" type="ORF">LY60_01054</name>
</gene>
<proteinExistence type="predicted"/>
<dbReference type="AlphaFoldDB" id="A0A562JHS4"/>
<dbReference type="InterPro" id="IPR010894">
    <property type="entry name" value="SpoVAD"/>
</dbReference>
<dbReference type="InterPro" id="IPR038369">
    <property type="entry name" value="SpoVAD_sf"/>
</dbReference>
<dbReference type="Pfam" id="PF07451">
    <property type="entry name" value="SpoVAD"/>
    <property type="match status" value="1"/>
</dbReference>
<keyword evidence="2" id="KW-1185">Reference proteome</keyword>
<dbReference type="PIRSF" id="PIRSF011570">
    <property type="entry name" value="SpoVAD"/>
    <property type="match status" value="1"/>
</dbReference>
<reference evidence="1 2" key="1">
    <citation type="submission" date="2019-07" db="EMBL/GenBank/DDBJ databases">
        <title>Genomic Encyclopedia of Type Strains, Phase I: the one thousand microbial genomes (KMG-I) project.</title>
        <authorList>
            <person name="Kyrpides N."/>
        </authorList>
    </citation>
    <scope>NUCLEOTIDE SEQUENCE [LARGE SCALE GENOMIC DNA]</scope>
    <source>
        <strain evidence="1 2">DSM 13558</strain>
    </source>
</reference>
<accession>A0A562JHS4</accession>
<dbReference type="InterPro" id="IPR016039">
    <property type="entry name" value="Thiolase-like"/>
</dbReference>